<dbReference type="InterPro" id="IPR028565">
    <property type="entry name" value="MHD"/>
</dbReference>
<keyword evidence="3 5" id="KW-0653">Protein transport</keyword>
<evidence type="ECO:0000256" key="5">
    <source>
        <dbReference type="PIRNR" id="PIRNR005992"/>
    </source>
</evidence>
<dbReference type="Gene3D" id="3.30.450.60">
    <property type="match status" value="1"/>
</dbReference>
<dbReference type="PhylomeDB" id="A0A0D2WQJ0"/>
<accession>A0A0D2WQJ0</accession>
<dbReference type="PIRSF" id="PIRSF005992">
    <property type="entry name" value="Clathrin_mu"/>
    <property type="match status" value="1"/>
</dbReference>
<dbReference type="CDD" id="cd09252">
    <property type="entry name" value="AP-3_Mu3_Cterm"/>
    <property type="match status" value="1"/>
</dbReference>
<organism evidence="7 8">
    <name type="scientific">Capsaspora owczarzaki (strain ATCC 30864)</name>
    <dbReference type="NCBI Taxonomy" id="595528"/>
    <lineage>
        <taxon>Eukaryota</taxon>
        <taxon>Filasterea</taxon>
        <taxon>Capsaspora</taxon>
    </lineage>
</organism>
<dbReference type="STRING" id="595528.A0A0D2WQJ0"/>
<evidence type="ECO:0000256" key="3">
    <source>
        <dbReference type="ARBA" id="ARBA00022927"/>
    </source>
</evidence>
<keyword evidence="2 5" id="KW-0813">Transport</keyword>
<dbReference type="Pfam" id="PF01217">
    <property type="entry name" value="Clat_adaptor_s"/>
    <property type="match status" value="1"/>
</dbReference>
<evidence type="ECO:0000256" key="4">
    <source>
        <dbReference type="ARBA" id="ARBA00023136"/>
    </source>
</evidence>
<dbReference type="Pfam" id="PF00928">
    <property type="entry name" value="Adap_comp_sub"/>
    <property type="match status" value="1"/>
</dbReference>
<comment type="similarity">
    <text evidence="5">Belongs to the adaptor complexes medium subunit family.</text>
</comment>
<dbReference type="RefSeq" id="XP_004347850.1">
    <property type="nucleotide sequence ID" value="XM_004347800.2"/>
</dbReference>
<dbReference type="GO" id="GO:0012505">
    <property type="term" value="C:endomembrane system"/>
    <property type="evidence" value="ECO:0007669"/>
    <property type="project" value="UniProtKB-SubCell"/>
</dbReference>
<sequence>MIQALFAINTSGETLLEKHYRGVTPKAVFDPFIDALNKTTNPDDVAPVIVGPRHCLISIYRQRIFFLAIVQTDVTPLLVFEFLHRAVDTFVEYFGDFNEASIKEHAVTYFELLDEMMDNGFPLTTESNILKELILPPSIIRSVVNTFASQANVASAVPTGQLSSIPWRRMGVRYATNAMYIDFIEELDVIIDRNGATISAEVQGEVRCNSNLSGMPDLVLSFANPRVFDDISFHPCVRFKRWESERVLSFVPPDGHFKLCSYRVGSTTAPLQIPVYVKPMISFSAGVCKLEVNVGFKQNMGKAVEDVVVIIPLPPSAISANISQTVGNAVLDPVSKNLRWDIGKIPLNKLPVLKGSVTLQTSMPLPEANPTITLEFKIQQLATSGIKVNKLDLYGEKYKPFKGVKYLTKSGRFQVRS</sequence>
<comment type="subcellular location">
    <subcellularLocation>
        <location evidence="1">Endomembrane system</location>
    </subcellularLocation>
</comment>
<dbReference type="Proteomes" id="UP000008743">
    <property type="component" value="Unassembled WGS sequence"/>
</dbReference>
<evidence type="ECO:0000259" key="6">
    <source>
        <dbReference type="PROSITE" id="PS51072"/>
    </source>
</evidence>
<dbReference type="InParanoid" id="A0A0D2WQJ0"/>
<feature type="domain" description="MHD" evidence="6">
    <location>
        <begin position="176"/>
        <end position="416"/>
    </location>
</feature>
<dbReference type="SUPFAM" id="SSF64356">
    <property type="entry name" value="SNARE-like"/>
    <property type="match status" value="1"/>
</dbReference>
<dbReference type="SUPFAM" id="SSF49447">
    <property type="entry name" value="Second domain of Mu2 adaptin subunit (ap50) of ap2 adaptor"/>
    <property type="match status" value="1"/>
</dbReference>
<keyword evidence="4" id="KW-0472">Membrane</keyword>
<dbReference type="eggNOG" id="KOG2740">
    <property type="taxonomic scope" value="Eukaryota"/>
</dbReference>
<dbReference type="GO" id="GO:0030131">
    <property type="term" value="C:clathrin adaptor complex"/>
    <property type="evidence" value="ECO:0007669"/>
    <property type="project" value="UniProtKB-UniRule"/>
</dbReference>
<dbReference type="InterPro" id="IPR050431">
    <property type="entry name" value="Adaptor_comp_med_subunit"/>
</dbReference>
<keyword evidence="8" id="KW-1185">Reference proteome</keyword>
<dbReference type="AlphaFoldDB" id="A0A0D2WQJ0"/>
<evidence type="ECO:0000256" key="2">
    <source>
        <dbReference type="ARBA" id="ARBA00022448"/>
    </source>
</evidence>
<dbReference type="EMBL" id="KE346365">
    <property type="protein sequence ID" value="KJE93203.1"/>
    <property type="molecule type" value="Genomic_DNA"/>
</dbReference>
<dbReference type="Gene3D" id="2.60.40.1170">
    <property type="entry name" value="Mu homology domain, subdomain B"/>
    <property type="match status" value="2"/>
</dbReference>
<dbReference type="PROSITE" id="PS51072">
    <property type="entry name" value="MHD"/>
    <property type="match status" value="1"/>
</dbReference>
<dbReference type="InterPro" id="IPR011012">
    <property type="entry name" value="Longin-like_dom_sf"/>
</dbReference>
<dbReference type="InterPro" id="IPR022775">
    <property type="entry name" value="AP_mu_sigma_su"/>
</dbReference>
<evidence type="ECO:0000313" key="7">
    <source>
        <dbReference type="EMBL" id="KJE93203.1"/>
    </source>
</evidence>
<proteinExistence type="inferred from homology"/>
<dbReference type="FunFam" id="3.30.450.60:FF:000002">
    <property type="entry name" value="AP-2 complex subunit mu, putative"/>
    <property type="match status" value="1"/>
</dbReference>
<dbReference type="InterPro" id="IPR001392">
    <property type="entry name" value="Clathrin_mu"/>
</dbReference>
<dbReference type="GO" id="GO:0016192">
    <property type="term" value="P:vesicle-mediated transport"/>
    <property type="evidence" value="ECO:0007669"/>
    <property type="project" value="InterPro"/>
</dbReference>
<dbReference type="PANTHER" id="PTHR10529">
    <property type="entry name" value="AP COMPLEX SUBUNIT MU"/>
    <property type="match status" value="1"/>
</dbReference>
<dbReference type="InterPro" id="IPR036168">
    <property type="entry name" value="AP2_Mu_C_sf"/>
</dbReference>
<dbReference type="PRINTS" id="PR00314">
    <property type="entry name" value="CLATHRINADPT"/>
</dbReference>
<gene>
    <name evidence="7" type="ORF">CAOG_004025</name>
</gene>
<dbReference type="GO" id="GO:0006886">
    <property type="term" value="P:intracellular protein transport"/>
    <property type="evidence" value="ECO:0007669"/>
    <property type="project" value="UniProtKB-UniRule"/>
</dbReference>
<protein>
    <submittedName>
        <fullName evidence="7">AP-3 complex subunit mu-1</fullName>
    </submittedName>
</protein>
<reference evidence="8" key="1">
    <citation type="submission" date="2011-02" db="EMBL/GenBank/DDBJ databases">
        <title>The Genome Sequence of Capsaspora owczarzaki ATCC 30864.</title>
        <authorList>
            <person name="Russ C."/>
            <person name="Cuomo C."/>
            <person name="Burger G."/>
            <person name="Gray M.W."/>
            <person name="Holland P.W.H."/>
            <person name="King N."/>
            <person name="Lang F.B.F."/>
            <person name="Roger A.J."/>
            <person name="Ruiz-Trillo I."/>
            <person name="Young S.K."/>
            <person name="Zeng Q."/>
            <person name="Gargeya S."/>
            <person name="Alvarado L."/>
            <person name="Berlin A."/>
            <person name="Chapman S.B."/>
            <person name="Chen Z."/>
            <person name="Freedman E."/>
            <person name="Gellesch M."/>
            <person name="Goldberg J."/>
            <person name="Griggs A."/>
            <person name="Gujja S."/>
            <person name="Heilman E."/>
            <person name="Heiman D."/>
            <person name="Howarth C."/>
            <person name="Mehta T."/>
            <person name="Neiman D."/>
            <person name="Pearson M."/>
            <person name="Roberts A."/>
            <person name="Saif S."/>
            <person name="Shea T."/>
            <person name="Shenoy N."/>
            <person name="Sisk P."/>
            <person name="Stolte C."/>
            <person name="Sykes S."/>
            <person name="White J."/>
            <person name="Yandava C."/>
            <person name="Haas B."/>
            <person name="Nusbaum C."/>
            <person name="Birren B."/>
        </authorList>
    </citation>
    <scope>NUCLEOTIDE SEQUENCE</scope>
    <source>
        <strain evidence="8">ATCC 30864</strain>
    </source>
</reference>
<evidence type="ECO:0000313" key="8">
    <source>
        <dbReference type="Proteomes" id="UP000008743"/>
    </source>
</evidence>
<evidence type="ECO:0000256" key="1">
    <source>
        <dbReference type="ARBA" id="ARBA00004308"/>
    </source>
</evidence>
<name>A0A0D2WQJ0_CAPO3</name>
<dbReference type="CDD" id="cd14837">
    <property type="entry name" value="AP3_Mu_N"/>
    <property type="match status" value="1"/>
</dbReference>
<dbReference type="OrthoDB" id="870at2759"/>
<dbReference type="OMA" id="LIWNIGK"/>